<keyword evidence="5" id="KW-0645">Protease</keyword>
<organism evidence="5 6">
    <name type="scientific">Aurantimicrobium photophilum</name>
    <dbReference type="NCBI Taxonomy" id="1987356"/>
    <lineage>
        <taxon>Bacteria</taxon>
        <taxon>Bacillati</taxon>
        <taxon>Actinomycetota</taxon>
        <taxon>Actinomycetes</taxon>
        <taxon>Micrococcales</taxon>
        <taxon>Microbacteriaceae</taxon>
        <taxon>Aurantimicrobium</taxon>
    </lineage>
</organism>
<feature type="region of interest" description="Disordered" evidence="1">
    <location>
        <begin position="807"/>
        <end position="843"/>
    </location>
</feature>
<dbReference type="GO" id="GO:0005975">
    <property type="term" value="P:carbohydrate metabolic process"/>
    <property type="evidence" value="ECO:0007669"/>
    <property type="project" value="UniProtKB-ARBA"/>
</dbReference>
<dbReference type="GO" id="GO:0006508">
    <property type="term" value="P:proteolysis"/>
    <property type="evidence" value="ECO:0007669"/>
    <property type="project" value="UniProtKB-KW"/>
</dbReference>
<dbReference type="GO" id="GO:0008233">
    <property type="term" value="F:peptidase activity"/>
    <property type="evidence" value="ECO:0007669"/>
    <property type="project" value="UniProtKB-KW"/>
</dbReference>
<dbReference type="PROSITE" id="PS50093">
    <property type="entry name" value="PKD"/>
    <property type="match status" value="1"/>
</dbReference>
<dbReference type="Gene3D" id="2.60.40.10">
    <property type="entry name" value="Immunoglobulins"/>
    <property type="match status" value="1"/>
</dbReference>
<evidence type="ECO:0000313" key="6">
    <source>
        <dbReference type="Proteomes" id="UP000246894"/>
    </source>
</evidence>
<dbReference type="OrthoDB" id="3187809at2"/>
<feature type="chain" id="PRO_5016236174" evidence="3">
    <location>
        <begin position="28"/>
        <end position="998"/>
    </location>
</feature>
<sequence precursor="true">MKKFVSSIVVLFLVCAAGLVTASAAQAATTDFISTWDTRNTSSGSSDANSVALPLRSDGSYNFTVNWGDNSSSTITAYNDPAVTHAYATPGTYVITITGQITGFAFQDGGDKLKLTDISQWGSLKLGNSEGYFQGAANFNSSATDAPDLTATTTLKNAFQGATSFNGAIDNWNVSGVTNLESAFDNATSFNKPLNSWDVSNVTEMRSVFYGASAFNQSLSNWNVSKVWHFGIMFSGASAFNQSLGSWDIASGGIAANRETQLDEMLLDTALSSENYGLTLLGWSQLPNINSMHLNGAGDIAPNSFATNARYSSDAPVLAAREALVSNGWNITDGGPALIRVGQSHVVTATYTNGTNPAVTQTFDSITLDGDSSQDFQIDLSATTCLATINPGASCQIGLIFTPSFEGHREAHLHLHEQGNPQSLFSQATVDEIAEGDCESQFTQGSGVQNDPYLISTLDQLNCITAVDSAGTSTHLGAAYQLVSDLNLGSDDVAFNPLGTWNHEFSGIFDGNGHTVTNMTTSGLWAGFMPWPKSAIIKNLTFTNANVTSENDGGVLSSYVDGGTVIENVHVVGGTLTGTRSGVYGGLAAFVTGATISNSSATAAIHIDALNAWAGGLVGQLDGSSNFVEKSYSGGSIDYVGVGTPEWAAFGGLVGGMNATSLGSSIVNCYTTTDINSSLNGSITTLGGLIGNLSAGTVNNSLALGNISAAQNNVVNGFVGYAEADDTLFTLSGNFWDTGITGLATDTLVADGELVGLNSTDLSTLATFTSASWDISRTWDASKAWFAPQGSYPVLSWEGDSAFNAAANPGDFGSSDGSSGNGGSGGSNGNSGSGTDSNSGSGVGVSANIRMSAGIGQPIAGTTTTFVANGLQQSAPFDIVVRSTPQTLATGNAVAGSVNTTVTMPGGLDAGWHSLTFSSTASDGSAFTQVLYFRLSDSGLLLETSTTMPADLAFTGSNTMGYLGFALGLFVVGLVAIAMRRVLNVRRQPTQPQVLSGD</sequence>
<feature type="signal peptide" evidence="3">
    <location>
        <begin position="1"/>
        <end position="27"/>
    </location>
</feature>
<dbReference type="EC" id="3.4.24.13" evidence="5"/>
<keyword evidence="3" id="KW-0732">Signal</keyword>
<gene>
    <name evidence="5" type="ORF">AURMO_00162</name>
</gene>
<dbReference type="EMBL" id="CP023994">
    <property type="protein sequence ID" value="AWR20781.1"/>
    <property type="molecule type" value="Genomic_DNA"/>
</dbReference>
<dbReference type="InterPro" id="IPR013783">
    <property type="entry name" value="Ig-like_fold"/>
</dbReference>
<evidence type="ECO:0000256" key="1">
    <source>
        <dbReference type="SAM" id="MobiDB-lite"/>
    </source>
</evidence>
<accession>A0A2Z3RVW0</accession>
<dbReference type="AlphaFoldDB" id="A0A2Z3RVW0"/>
<feature type="compositionally biased region" description="Low complexity" evidence="1">
    <location>
        <begin position="833"/>
        <end position="843"/>
    </location>
</feature>
<name>A0A2Z3RVW0_9MICO</name>
<dbReference type="Proteomes" id="UP000246894">
    <property type="component" value="Chromosome"/>
</dbReference>
<reference evidence="5 6" key="1">
    <citation type="submission" date="2017-10" db="EMBL/GenBank/DDBJ databases">
        <title>Genome of an Actinobacterium that displays light-enhanced growth.</title>
        <authorList>
            <person name="Maresca J.A."/>
            <person name="Hempel P."/>
            <person name="Shevchenko O."/>
            <person name="Miller K.J."/>
            <person name="Hahn M.W."/>
        </authorList>
    </citation>
    <scope>NUCLEOTIDE SEQUENCE [LARGE SCALE GENOMIC DNA]</scope>
    <source>
        <strain evidence="5 6">MWH-Mo1</strain>
    </source>
</reference>
<evidence type="ECO:0000256" key="2">
    <source>
        <dbReference type="SAM" id="Phobius"/>
    </source>
</evidence>
<keyword evidence="2" id="KW-0472">Membrane</keyword>
<keyword evidence="6" id="KW-1185">Reference proteome</keyword>
<dbReference type="Gene3D" id="2.160.20.110">
    <property type="match status" value="1"/>
</dbReference>
<keyword evidence="2" id="KW-1133">Transmembrane helix</keyword>
<feature type="compositionally biased region" description="Gly residues" evidence="1">
    <location>
        <begin position="819"/>
        <end position="832"/>
    </location>
</feature>
<feature type="domain" description="PKD" evidence="4">
    <location>
        <begin position="57"/>
        <end position="98"/>
    </location>
</feature>
<evidence type="ECO:0000259" key="4">
    <source>
        <dbReference type="PROSITE" id="PS50093"/>
    </source>
</evidence>
<evidence type="ECO:0000256" key="3">
    <source>
        <dbReference type="SAM" id="SignalP"/>
    </source>
</evidence>
<keyword evidence="2" id="KW-0812">Transmembrane</keyword>
<dbReference type="InterPro" id="IPR000601">
    <property type="entry name" value="PKD_dom"/>
</dbReference>
<proteinExistence type="predicted"/>
<dbReference type="InterPro" id="IPR005046">
    <property type="entry name" value="DUF285"/>
</dbReference>
<protein>
    <submittedName>
        <fullName evidence="5">Immunoglobulin A1 protease</fullName>
        <ecNumber evidence="5">3.4.24.13</ecNumber>
    </submittedName>
</protein>
<keyword evidence="5" id="KW-0378">Hydrolase</keyword>
<dbReference type="Pfam" id="PF03382">
    <property type="entry name" value="DUF285"/>
    <property type="match status" value="1"/>
</dbReference>
<dbReference type="KEGG" id="aum:AURMO_00162"/>
<dbReference type="RefSeq" id="WP_110232700.1">
    <property type="nucleotide sequence ID" value="NZ_CP023994.1"/>
</dbReference>
<evidence type="ECO:0000313" key="5">
    <source>
        <dbReference type="EMBL" id="AWR20781.1"/>
    </source>
</evidence>
<feature type="transmembrane region" description="Helical" evidence="2">
    <location>
        <begin position="960"/>
        <end position="979"/>
    </location>
</feature>